<evidence type="ECO:0000256" key="4">
    <source>
        <dbReference type="ARBA" id="ARBA00023004"/>
    </source>
</evidence>
<dbReference type="Gene3D" id="3.20.20.70">
    <property type="entry name" value="Aldolase class I"/>
    <property type="match status" value="1"/>
</dbReference>
<dbReference type="GO" id="GO:0003824">
    <property type="term" value="F:catalytic activity"/>
    <property type="evidence" value="ECO:0007669"/>
    <property type="project" value="InterPro"/>
</dbReference>
<dbReference type="InterPro" id="IPR050377">
    <property type="entry name" value="Radical_SAM_PqqE_MftC-like"/>
</dbReference>
<dbReference type="PANTHER" id="PTHR11228">
    <property type="entry name" value="RADICAL SAM DOMAIN PROTEIN"/>
    <property type="match status" value="1"/>
</dbReference>
<keyword evidence="4" id="KW-0408">Iron</keyword>
<keyword evidence="5" id="KW-0411">Iron-sulfur</keyword>
<dbReference type="PROSITE" id="PS51918">
    <property type="entry name" value="RADICAL_SAM"/>
    <property type="match status" value="1"/>
</dbReference>
<dbReference type="InterPro" id="IPR007197">
    <property type="entry name" value="rSAM"/>
</dbReference>
<evidence type="ECO:0000256" key="3">
    <source>
        <dbReference type="ARBA" id="ARBA00022723"/>
    </source>
</evidence>
<evidence type="ECO:0000256" key="5">
    <source>
        <dbReference type="ARBA" id="ARBA00023014"/>
    </source>
</evidence>
<proteinExistence type="predicted"/>
<dbReference type="GO" id="GO:0051536">
    <property type="term" value="F:iron-sulfur cluster binding"/>
    <property type="evidence" value="ECO:0007669"/>
    <property type="project" value="UniProtKB-KW"/>
</dbReference>
<dbReference type="SFLD" id="SFLDG01386">
    <property type="entry name" value="main_SPASM_domain-containing"/>
    <property type="match status" value="1"/>
</dbReference>
<dbReference type="InterPro" id="IPR013785">
    <property type="entry name" value="Aldolase_TIM"/>
</dbReference>
<feature type="non-terminal residue" evidence="7">
    <location>
        <position position="216"/>
    </location>
</feature>
<dbReference type="Proteomes" id="UP000807825">
    <property type="component" value="Unassembled WGS sequence"/>
</dbReference>
<name>A0A9D6V5L4_9BACT</name>
<dbReference type="SUPFAM" id="SSF102114">
    <property type="entry name" value="Radical SAM enzymes"/>
    <property type="match status" value="1"/>
</dbReference>
<reference evidence="7" key="1">
    <citation type="submission" date="2020-07" db="EMBL/GenBank/DDBJ databases">
        <title>Huge and variable diversity of episymbiotic CPR bacteria and DPANN archaea in groundwater ecosystems.</title>
        <authorList>
            <person name="He C.Y."/>
            <person name="Keren R."/>
            <person name="Whittaker M."/>
            <person name="Farag I.F."/>
            <person name="Doudna J."/>
            <person name="Cate J.H.D."/>
            <person name="Banfield J.F."/>
        </authorList>
    </citation>
    <scope>NUCLEOTIDE SEQUENCE</scope>
    <source>
        <strain evidence="7">NC_groundwater_1664_Pr3_B-0.1um_52_9</strain>
    </source>
</reference>
<comment type="caution">
    <text evidence="7">The sequence shown here is derived from an EMBL/GenBank/DDBJ whole genome shotgun (WGS) entry which is preliminary data.</text>
</comment>
<dbReference type="SMART" id="SM00729">
    <property type="entry name" value="Elp3"/>
    <property type="match status" value="1"/>
</dbReference>
<keyword evidence="2" id="KW-0949">S-adenosyl-L-methionine</keyword>
<organism evidence="7 8">
    <name type="scientific">Desulfomonile tiedjei</name>
    <dbReference type="NCBI Taxonomy" id="2358"/>
    <lineage>
        <taxon>Bacteria</taxon>
        <taxon>Pseudomonadati</taxon>
        <taxon>Thermodesulfobacteriota</taxon>
        <taxon>Desulfomonilia</taxon>
        <taxon>Desulfomonilales</taxon>
        <taxon>Desulfomonilaceae</taxon>
        <taxon>Desulfomonile</taxon>
    </lineage>
</organism>
<dbReference type="SFLD" id="SFLDG01067">
    <property type="entry name" value="SPASM/twitch_domain_containing"/>
    <property type="match status" value="1"/>
</dbReference>
<keyword evidence="3" id="KW-0479">Metal-binding</keyword>
<sequence length="216" mass="23954">MDERQTDKSLPQYPLGNIYFYLTRGCNLRCRHCWISPKFQGEGQQHPSLDLDLFRSIVAQGKTLGLCSVKLTGGEPLIHPHILEIIGHVRDAGLGLTIETNGTVITRELALAMLECKTPFVSVSLDGADAETHEWMRGVEGCFDAALHGIRTLVEVGIRPQIIMSLVRRNKDRVEALVRLAESLGASSVKFNLVQPTARGEQMHRDGQTLSVEELI</sequence>
<evidence type="ECO:0000313" key="7">
    <source>
        <dbReference type="EMBL" id="MBI5251148.1"/>
    </source>
</evidence>
<comment type="cofactor">
    <cofactor evidence="1">
        <name>[4Fe-4S] cluster</name>
        <dbReference type="ChEBI" id="CHEBI:49883"/>
    </cofactor>
</comment>
<dbReference type="AlphaFoldDB" id="A0A9D6V5L4"/>
<protein>
    <submittedName>
        <fullName evidence="7">Radical SAM protein</fullName>
    </submittedName>
</protein>
<dbReference type="GO" id="GO:0046872">
    <property type="term" value="F:metal ion binding"/>
    <property type="evidence" value="ECO:0007669"/>
    <property type="project" value="UniProtKB-KW"/>
</dbReference>
<dbReference type="Pfam" id="PF04055">
    <property type="entry name" value="Radical_SAM"/>
    <property type="match status" value="1"/>
</dbReference>
<feature type="domain" description="Radical SAM core" evidence="6">
    <location>
        <begin position="12"/>
        <end position="216"/>
    </location>
</feature>
<dbReference type="InterPro" id="IPR058240">
    <property type="entry name" value="rSAM_sf"/>
</dbReference>
<evidence type="ECO:0000256" key="2">
    <source>
        <dbReference type="ARBA" id="ARBA00022691"/>
    </source>
</evidence>
<evidence type="ECO:0000313" key="8">
    <source>
        <dbReference type="Proteomes" id="UP000807825"/>
    </source>
</evidence>
<evidence type="ECO:0000256" key="1">
    <source>
        <dbReference type="ARBA" id="ARBA00001966"/>
    </source>
</evidence>
<gene>
    <name evidence="7" type="ORF">HY912_16795</name>
</gene>
<accession>A0A9D6V5L4</accession>
<dbReference type="CDD" id="cd01335">
    <property type="entry name" value="Radical_SAM"/>
    <property type="match status" value="1"/>
</dbReference>
<dbReference type="EMBL" id="JACRDE010000436">
    <property type="protein sequence ID" value="MBI5251148.1"/>
    <property type="molecule type" value="Genomic_DNA"/>
</dbReference>
<dbReference type="InterPro" id="IPR006638">
    <property type="entry name" value="Elp3/MiaA/NifB-like_rSAM"/>
</dbReference>
<dbReference type="PANTHER" id="PTHR11228:SF7">
    <property type="entry name" value="PQQA PEPTIDE CYCLASE"/>
    <property type="match status" value="1"/>
</dbReference>
<dbReference type="SFLD" id="SFLDS00029">
    <property type="entry name" value="Radical_SAM"/>
    <property type="match status" value="1"/>
</dbReference>
<evidence type="ECO:0000259" key="6">
    <source>
        <dbReference type="PROSITE" id="PS51918"/>
    </source>
</evidence>